<proteinExistence type="predicted"/>
<evidence type="ECO:0000256" key="3">
    <source>
        <dbReference type="ARBA" id="ARBA00022763"/>
    </source>
</evidence>
<keyword evidence="2" id="KW-0132">Cell division</keyword>
<evidence type="ECO:0000256" key="5">
    <source>
        <dbReference type="ARBA" id="ARBA00023204"/>
    </source>
</evidence>
<keyword evidence="3" id="KW-0227">DNA damage</keyword>
<dbReference type="InterPro" id="IPR039776">
    <property type="entry name" value="Pds5"/>
</dbReference>
<dbReference type="InterPro" id="IPR016024">
    <property type="entry name" value="ARM-type_fold"/>
</dbReference>
<feature type="region of interest" description="Disordered" evidence="8">
    <location>
        <begin position="377"/>
        <end position="398"/>
    </location>
</feature>
<dbReference type="SUPFAM" id="SSF63748">
    <property type="entry name" value="Tudor/PWWP/MBT"/>
    <property type="match status" value="1"/>
</dbReference>
<feature type="compositionally biased region" description="Basic residues" evidence="8">
    <location>
        <begin position="502"/>
        <end position="524"/>
    </location>
</feature>
<dbReference type="SUPFAM" id="SSF48371">
    <property type="entry name" value="ARM repeat"/>
    <property type="match status" value="1"/>
</dbReference>
<dbReference type="Proteomes" id="UP001161247">
    <property type="component" value="Chromosome 5"/>
</dbReference>
<dbReference type="GO" id="GO:0035825">
    <property type="term" value="P:homologous recombination"/>
    <property type="evidence" value="ECO:0007669"/>
    <property type="project" value="UniProtKB-ARBA"/>
</dbReference>
<dbReference type="Pfam" id="PF20168">
    <property type="entry name" value="PDS5"/>
    <property type="match status" value="1"/>
</dbReference>
<keyword evidence="6" id="KW-0539">Nucleus</keyword>
<dbReference type="AlphaFoldDB" id="A0AAV1DF21"/>
<dbReference type="GO" id="GO:0007064">
    <property type="term" value="P:mitotic sister chromatid cohesion"/>
    <property type="evidence" value="ECO:0007669"/>
    <property type="project" value="InterPro"/>
</dbReference>
<dbReference type="GO" id="GO:0006281">
    <property type="term" value="P:DNA repair"/>
    <property type="evidence" value="ECO:0007669"/>
    <property type="project" value="UniProtKB-KW"/>
</dbReference>
<dbReference type="PANTHER" id="PTHR12663">
    <property type="entry name" value="ANDROGEN INDUCED INHIBITOR OF PROLIFERATION AS3 / PDS5-RELATED"/>
    <property type="match status" value="1"/>
</dbReference>
<keyword evidence="5" id="KW-0234">DNA repair</keyword>
<gene>
    <name evidence="9" type="ORF">OLC1_LOCUS14948</name>
</gene>
<feature type="region of interest" description="Disordered" evidence="8">
    <location>
        <begin position="276"/>
        <end position="298"/>
    </location>
</feature>
<evidence type="ECO:0000256" key="4">
    <source>
        <dbReference type="ARBA" id="ARBA00022776"/>
    </source>
</evidence>
<feature type="compositionally biased region" description="Polar residues" evidence="8">
    <location>
        <begin position="491"/>
        <end position="501"/>
    </location>
</feature>
<evidence type="ECO:0000256" key="8">
    <source>
        <dbReference type="SAM" id="MobiDB-lite"/>
    </source>
</evidence>
<keyword evidence="4" id="KW-0498">Mitosis</keyword>
<dbReference type="GO" id="GO:0051301">
    <property type="term" value="P:cell division"/>
    <property type="evidence" value="ECO:0007669"/>
    <property type="project" value="UniProtKB-KW"/>
</dbReference>
<keyword evidence="10" id="KW-1185">Reference proteome</keyword>
<evidence type="ECO:0000256" key="6">
    <source>
        <dbReference type="ARBA" id="ARBA00023242"/>
    </source>
</evidence>
<dbReference type="EMBL" id="OX459122">
    <property type="protein sequence ID" value="CAI9106454.1"/>
    <property type="molecule type" value="Genomic_DNA"/>
</dbReference>
<evidence type="ECO:0000256" key="7">
    <source>
        <dbReference type="ARBA" id="ARBA00023306"/>
    </source>
</evidence>
<evidence type="ECO:0000256" key="1">
    <source>
        <dbReference type="ARBA" id="ARBA00004123"/>
    </source>
</evidence>
<evidence type="ECO:0000256" key="2">
    <source>
        <dbReference type="ARBA" id="ARBA00022618"/>
    </source>
</evidence>
<evidence type="ECO:0000313" key="9">
    <source>
        <dbReference type="EMBL" id="CAI9106454.1"/>
    </source>
</evidence>
<dbReference type="PANTHER" id="PTHR12663:SF69">
    <property type="entry name" value="SISTER CHROMATID COHESION PROTEIN PDS5 HOMOLOG E"/>
    <property type="match status" value="1"/>
</dbReference>
<dbReference type="GO" id="GO:0000785">
    <property type="term" value="C:chromatin"/>
    <property type="evidence" value="ECO:0007669"/>
    <property type="project" value="TreeGrafter"/>
</dbReference>
<keyword evidence="7" id="KW-0131">Cell cycle</keyword>
<name>A0AAV1DF21_OLDCO</name>
<protein>
    <submittedName>
        <fullName evidence="9">OLC1v1005613C1</fullName>
    </submittedName>
</protein>
<dbReference type="GO" id="GO:0005634">
    <property type="term" value="C:nucleus"/>
    <property type="evidence" value="ECO:0007669"/>
    <property type="project" value="UniProtKB-SubCell"/>
</dbReference>
<reference evidence="9" key="1">
    <citation type="submission" date="2023-03" db="EMBL/GenBank/DDBJ databases">
        <authorList>
            <person name="Julca I."/>
        </authorList>
    </citation>
    <scope>NUCLEOTIDE SEQUENCE</scope>
</reference>
<accession>A0AAV1DF21</accession>
<evidence type="ECO:0000313" key="10">
    <source>
        <dbReference type="Proteomes" id="UP001161247"/>
    </source>
</evidence>
<comment type="subcellular location">
    <subcellularLocation>
        <location evidence="1">Nucleus</location>
    </subcellularLocation>
</comment>
<feature type="compositionally biased region" description="Basic and acidic residues" evidence="8">
    <location>
        <begin position="276"/>
        <end position="287"/>
    </location>
</feature>
<dbReference type="Gene3D" id="2.30.30.140">
    <property type="match status" value="1"/>
</dbReference>
<dbReference type="CDD" id="cd20404">
    <property type="entry name" value="Tudor_Agenet_AtEML-like"/>
    <property type="match status" value="1"/>
</dbReference>
<sequence length="620" mass="70293">MAILKTKDLSKTQELYLCLQLLDLGKKLHSLPASDDVVLKILESAEDLLKTVGQEPSQAICDALHRARNGLTGDWLLKHENMDIKVSLMYCIHEIIRITAPDAAYCNNHMKIIFRQTIENVFGKLTLLSDTAYEKALRILKTVAKVKCSLVLLDLESNALIVQMFQIFLDSIEHNYTDDVFSNMEAIMTCLIQEGDDFSLDLVKPLFDAVNIENQGISAPSRRLALQVLKNCSDRVKPYLIEQVEQTRKNFDALCNILASIEPQSPTGENVLIERENDDASSHKPMLEEVDTSSPRDSYKSSLVKASMALMLMNHASWDSISHEKIETLQTNDALQSEDGSGAEAFGAVAPDGNVNSSNALQYDDVHSLEIVEGEQVQPEKFQSKETMETKSSGEVDALEQEDQTNDAIDVVHPEVSEIRGSATASEGVVKRARGSHFLSLRVLEWIDKENNIVKEYVQYDPDSGEEGTEGYEEILAERREIREEVKKHYSSSGWNTSSGKQLKRKNHVKQKTVPEKRKKRKGKTTVPESKAEVLPEGFKKPRYNKKYREEIIDSRVMVWWPEDQQFYEGVVKTYDPIKKEHKVVYLDGDVEILNLGTEIWLLGESRPLTEKERWEKILC</sequence>
<organism evidence="9 10">
    <name type="scientific">Oldenlandia corymbosa var. corymbosa</name>
    <dbReference type="NCBI Taxonomy" id="529605"/>
    <lineage>
        <taxon>Eukaryota</taxon>
        <taxon>Viridiplantae</taxon>
        <taxon>Streptophyta</taxon>
        <taxon>Embryophyta</taxon>
        <taxon>Tracheophyta</taxon>
        <taxon>Spermatophyta</taxon>
        <taxon>Magnoliopsida</taxon>
        <taxon>eudicotyledons</taxon>
        <taxon>Gunneridae</taxon>
        <taxon>Pentapetalae</taxon>
        <taxon>asterids</taxon>
        <taxon>lamiids</taxon>
        <taxon>Gentianales</taxon>
        <taxon>Rubiaceae</taxon>
        <taxon>Rubioideae</taxon>
        <taxon>Spermacoceae</taxon>
        <taxon>Hedyotis-Oldenlandia complex</taxon>
        <taxon>Oldenlandia</taxon>
    </lineage>
</organism>
<feature type="region of interest" description="Disordered" evidence="8">
    <location>
        <begin position="491"/>
        <end position="532"/>
    </location>
</feature>
<feature type="compositionally biased region" description="Basic and acidic residues" evidence="8">
    <location>
        <begin position="382"/>
        <end position="394"/>
    </location>
</feature>